<dbReference type="STRING" id="617002.SAMN05660653_01968"/>
<dbReference type="EMBL" id="FMXO01000010">
    <property type="protein sequence ID" value="SDB40833.1"/>
    <property type="molecule type" value="Genomic_DNA"/>
</dbReference>
<evidence type="ECO:0000313" key="2">
    <source>
        <dbReference type="EMBL" id="SDB40833.1"/>
    </source>
</evidence>
<gene>
    <name evidence="2" type="ORF">SAMN05660653_01968</name>
</gene>
<evidence type="ECO:0000313" key="3">
    <source>
        <dbReference type="Proteomes" id="UP000198771"/>
    </source>
</evidence>
<feature type="domain" description="RsbT co-antagonist protein RsbRD N-terminal" evidence="1">
    <location>
        <begin position="56"/>
        <end position="187"/>
    </location>
</feature>
<keyword evidence="3" id="KW-1185">Reference proteome</keyword>
<name>A0A1G6D6R6_9BACT</name>
<organism evidence="2 3">
    <name type="scientific">Desulfonatronum thiosulfatophilum</name>
    <dbReference type="NCBI Taxonomy" id="617002"/>
    <lineage>
        <taxon>Bacteria</taxon>
        <taxon>Pseudomonadati</taxon>
        <taxon>Thermodesulfobacteriota</taxon>
        <taxon>Desulfovibrionia</taxon>
        <taxon>Desulfovibrionales</taxon>
        <taxon>Desulfonatronaceae</taxon>
        <taxon>Desulfonatronum</taxon>
    </lineage>
</organism>
<dbReference type="AlphaFoldDB" id="A0A1G6D6R6"/>
<dbReference type="InterPro" id="IPR025751">
    <property type="entry name" value="RsbRD_N_dom"/>
</dbReference>
<dbReference type="RefSeq" id="WP_092120772.1">
    <property type="nucleotide sequence ID" value="NZ_FMXO01000010.1"/>
</dbReference>
<evidence type="ECO:0000259" key="1">
    <source>
        <dbReference type="Pfam" id="PF14361"/>
    </source>
</evidence>
<dbReference type="OrthoDB" id="1724246at2"/>
<reference evidence="2 3" key="1">
    <citation type="submission" date="2016-10" db="EMBL/GenBank/DDBJ databases">
        <authorList>
            <person name="de Groot N.N."/>
        </authorList>
    </citation>
    <scope>NUCLEOTIDE SEQUENCE [LARGE SCALE GENOMIC DNA]</scope>
    <source>
        <strain evidence="2 3">ASO4-2</strain>
    </source>
</reference>
<sequence>MELLCHEHFKDIAYSSHCSSHFHGITPFIHQPDSRHLLIFMTNDIITLLKDNKVMLVDRWTKLTLQTYPAESAHFYTREKDQFSNPVGHAMNKGLAEIFGAMLDGLDVQQVTSILDSMIRIRAVQGFVPSKSLAFLLFIKKIIREELGSEIKAKGMEEQLVVFEERIDGVLLVAFDIYSQCRSTLTELKSNEFINRHARLLKRANLMSEETRLS</sequence>
<proteinExistence type="predicted"/>
<protein>
    <submittedName>
        <fullName evidence="2">RsbT co-antagonist protein rsbRD N-terminal domain-containing protein</fullName>
    </submittedName>
</protein>
<dbReference type="Proteomes" id="UP000198771">
    <property type="component" value="Unassembled WGS sequence"/>
</dbReference>
<accession>A0A1G6D6R6</accession>
<dbReference type="Pfam" id="PF14361">
    <property type="entry name" value="RsbRD_N"/>
    <property type="match status" value="1"/>
</dbReference>